<dbReference type="InterPro" id="IPR036097">
    <property type="entry name" value="HisK_dim/P_sf"/>
</dbReference>
<dbReference type="AlphaFoldDB" id="A0A841IWD2"/>
<dbReference type="SMART" id="SM00388">
    <property type="entry name" value="HisKA"/>
    <property type="match status" value="1"/>
</dbReference>
<dbReference type="SUPFAM" id="SSF47384">
    <property type="entry name" value="Homodimeric domain of signal transducing histidine kinase"/>
    <property type="match status" value="1"/>
</dbReference>
<dbReference type="InterPro" id="IPR003661">
    <property type="entry name" value="HisK_dim/P_dom"/>
</dbReference>
<keyword evidence="4" id="KW-0418">Kinase</keyword>
<evidence type="ECO:0000313" key="5">
    <source>
        <dbReference type="Proteomes" id="UP000552700"/>
    </source>
</evidence>
<name>A0A841IWD2_9SPHN</name>
<dbReference type="InterPro" id="IPR036890">
    <property type="entry name" value="HATPase_C_sf"/>
</dbReference>
<feature type="domain" description="Histidine kinase" evidence="3">
    <location>
        <begin position="342"/>
        <end position="565"/>
    </location>
</feature>
<comment type="caution">
    <text evidence="4">The sequence shown here is derived from an EMBL/GenBank/DDBJ whole genome shotgun (WGS) entry which is preliminary data.</text>
</comment>
<accession>A0A841IWD2</accession>
<dbReference type="Proteomes" id="UP000552700">
    <property type="component" value="Unassembled WGS sequence"/>
</dbReference>
<keyword evidence="5" id="KW-1185">Reference proteome</keyword>
<comment type="catalytic activity">
    <reaction evidence="1">
        <text>ATP + protein L-histidine = ADP + protein N-phospho-L-histidine.</text>
        <dbReference type="EC" id="2.7.13.3"/>
    </reaction>
</comment>
<dbReference type="InterPro" id="IPR005467">
    <property type="entry name" value="His_kinase_dom"/>
</dbReference>
<reference evidence="4 5" key="1">
    <citation type="submission" date="2020-08" db="EMBL/GenBank/DDBJ databases">
        <title>Genomic Encyclopedia of Type Strains, Phase IV (KMG-IV): sequencing the most valuable type-strain genomes for metagenomic binning, comparative biology and taxonomic classification.</title>
        <authorList>
            <person name="Goeker M."/>
        </authorList>
    </citation>
    <scope>NUCLEOTIDE SEQUENCE [LARGE SCALE GENOMIC DNA]</scope>
    <source>
        <strain evidence="4 5">DSM 102255</strain>
    </source>
</reference>
<dbReference type="Pfam" id="PF00512">
    <property type="entry name" value="HisKA"/>
    <property type="match status" value="1"/>
</dbReference>
<dbReference type="EC" id="2.7.13.3" evidence="2"/>
<dbReference type="GO" id="GO:0000155">
    <property type="term" value="F:phosphorelay sensor kinase activity"/>
    <property type="evidence" value="ECO:0007669"/>
    <property type="project" value="InterPro"/>
</dbReference>
<sequence>MRFNDLLQTVLAAPERTGLGAVTQWRQCVDMLAQYDSADNPQLAQSDRAVLIQRLTGLRTQITETQRISSVVELGSRLRSPALIELFAHDRPAVCAAAMSRANLPDPLWPALLPRLGPTARGVLRGRRDVGDLTRRALEAFGATDLVLAGTAGEAASVMDLTPAMAVAPAEAPTAADEAESASQIRQLVDRIERFTSLGRARPSPTPPTPVPHEDADLATARHFAFETDSAGAIVWVDGGSRAALIGLMLGETALPGMTGADGHIVGAFIRRSSFQHGRLWISDGPYEGEWRLSAIPFFDPASGRFQGYRGQARRPHLHEVPHAPRAEQERREAISLDSMRQLIHELRTPLNAILGFAEIIEQQLFGPADVHYREMAGNILGDARRLLTAFDDLDLAARSVSPGHERQAAKAARAVDLEALIDSACGLFDQWSGTDRHPSVKVTAAVGLPHVLVDPVQGERMIQHLLRTLISVLRHGEMLQGSTWFQPDGDGGQVLLAFDRPSRLADADEAQIMDPGYGADGSWPDAPLLGLGFSLRLVRSLAHAHGGSLHVEGNRILLALPVAFAHAEDEAGSH</sequence>
<evidence type="ECO:0000256" key="2">
    <source>
        <dbReference type="ARBA" id="ARBA00012438"/>
    </source>
</evidence>
<dbReference type="Gene3D" id="3.30.565.10">
    <property type="entry name" value="Histidine kinase-like ATPase, C-terminal domain"/>
    <property type="match status" value="1"/>
</dbReference>
<dbReference type="SUPFAM" id="SSF55874">
    <property type="entry name" value="ATPase domain of HSP90 chaperone/DNA topoisomerase II/histidine kinase"/>
    <property type="match status" value="1"/>
</dbReference>
<proteinExistence type="predicted"/>
<dbReference type="RefSeq" id="WP_184077982.1">
    <property type="nucleotide sequence ID" value="NZ_JACIJP010000001.1"/>
</dbReference>
<keyword evidence="4" id="KW-0808">Transferase</keyword>
<evidence type="ECO:0000259" key="3">
    <source>
        <dbReference type="PROSITE" id="PS50109"/>
    </source>
</evidence>
<dbReference type="PROSITE" id="PS50109">
    <property type="entry name" value="HIS_KIN"/>
    <property type="match status" value="1"/>
</dbReference>
<evidence type="ECO:0000256" key="1">
    <source>
        <dbReference type="ARBA" id="ARBA00000085"/>
    </source>
</evidence>
<organism evidence="4 5">
    <name type="scientific">Sphingobium subterraneum</name>
    <dbReference type="NCBI Taxonomy" id="627688"/>
    <lineage>
        <taxon>Bacteria</taxon>
        <taxon>Pseudomonadati</taxon>
        <taxon>Pseudomonadota</taxon>
        <taxon>Alphaproteobacteria</taxon>
        <taxon>Sphingomonadales</taxon>
        <taxon>Sphingomonadaceae</taxon>
        <taxon>Sphingobium</taxon>
    </lineage>
</organism>
<dbReference type="EMBL" id="JACIJP010000001">
    <property type="protein sequence ID" value="MBB6123239.1"/>
    <property type="molecule type" value="Genomic_DNA"/>
</dbReference>
<dbReference type="Gene3D" id="1.10.287.130">
    <property type="match status" value="1"/>
</dbReference>
<evidence type="ECO:0000313" key="4">
    <source>
        <dbReference type="EMBL" id="MBB6123239.1"/>
    </source>
</evidence>
<dbReference type="CDD" id="cd00082">
    <property type="entry name" value="HisKA"/>
    <property type="match status" value="1"/>
</dbReference>
<gene>
    <name evidence="4" type="ORF">FHS92_000946</name>
</gene>
<protein>
    <recommendedName>
        <fullName evidence="2">histidine kinase</fullName>
        <ecNumber evidence="2">2.7.13.3</ecNumber>
    </recommendedName>
</protein>